<keyword evidence="3" id="KW-1185">Reference proteome</keyword>
<dbReference type="PANTHER" id="PTHR31861">
    <property type="entry name" value="OS10G0507500 PROTEIN"/>
    <property type="match status" value="1"/>
</dbReference>
<dbReference type="EMBL" id="JBANAX010000007">
    <property type="protein sequence ID" value="KAL1226245.1"/>
    <property type="molecule type" value="Genomic_DNA"/>
</dbReference>
<feature type="domain" description="DUF577" evidence="1">
    <location>
        <begin position="100"/>
        <end position="265"/>
    </location>
</feature>
<evidence type="ECO:0000259" key="1">
    <source>
        <dbReference type="Pfam" id="PF04510"/>
    </source>
</evidence>
<dbReference type="PANTHER" id="PTHR31861:SF16">
    <property type="entry name" value="DUF577 DOMAIN-CONTAINING PROTEIN-RELATED"/>
    <property type="match status" value="1"/>
</dbReference>
<dbReference type="Proteomes" id="UP001558713">
    <property type="component" value="Unassembled WGS sequence"/>
</dbReference>
<accession>A0ABD1C9X3</accession>
<dbReference type="InterPro" id="IPR007598">
    <property type="entry name" value="DUF577"/>
</dbReference>
<gene>
    <name evidence="2" type="ORF">V5N11_017714</name>
</gene>
<reference evidence="2 3" key="1">
    <citation type="submission" date="2024-04" db="EMBL/GenBank/DDBJ databases">
        <title>Genome assembly C_amara_ONT_v2.</title>
        <authorList>
            <person name="Yant L."/>
            <person name="Moore C."/>
            <person name="Slenker M."/>
        </authorList>
    </citation>
    <scope>NUCLEOTIDE SEQUENCE [LARGE SCALE GENOMIC DNA]</scope>
    <source>
        <tissue evidence="2">Leaf</tissue>
    </source>
</reference>
<dbReference type="Pfam" id="PF04510">
    <property type="entry name" value="DUF577"/>
    <property type="match status" value="2"/>
</dbReference>
<dbReference type="Gene3D" id="1.25.10.10">
    <property type="entry name" value="Leucine-rich Repeat Variant"/>
    <property type="match status" value="2"/>
</dbReference>
<protein>
    <recommendedName>
        <fullName evidence="1">DUF577 domain-containing protein</fullName>
    </recommendedName>
</protein>
<dbReference type="AlphaFoldDB" id="A0ABD1C9X3"/>
<sequence length="607" mass="69592">MEDTGESSNRSSEARDVLIASSHTYMESIINNLMKPKDTDDYKSAQSKYKVFVKDHPALLAIKLLQIYLSSSNGKIRIQSISLLSETIAVGNIEFSEDALEDIKPLVISCLKNQESQESEFKILGKIVSAVANSVVLLDNDVGWKEIMECILTLSDEEPIKAFHVFIALPARGSFIYAFLERNQEKAYNMLRNPEQDRVQDWSLVLITVIKMGVLVLYSEDIYDLIGRVISNIVNVVSELVKNGNEEFLVQGLDDLKRFLLLDKTINDFNNSQCHFVLLFLYKIQVNTTQINDAINKISQLVLHVHNPDSLTQEETPLALNQSWYNHLKTLRSVQVLNIFASNEYEDRSRELAIIRLNQILSDHHTSEKSRLDISVINQLQTLLFSCLLKEGIPYHGGVVNHVACEIFMKQKVNWGELGLYFAAQSKIDFQRTVYIFQCLTMPLEEEMFVDMVAPNLLQETRKRIQKPIDTPRESLVDSSSWVWGFIGAFCLVIHVLQTKGYEQRVKLTSLEMVTSVTALVERGTEDVSVRRAFIEVKSIVEKQLKWYTPYEYNFIKTMVWKLYGTKNMEEDTKSKLGEIYMILDMKVGQMANESPKEGEYDWLNQA</sequence>
<dbReference type="InterPro" id="IPR016024">
    <property type="entry name" value="ARM-type_fold"/>
</dbReference>
<comment type="caution">
    <text evidence="2">The sequence shown here is derived from an EMBL/GenBank/DDBJ whole genome shotgun (WGS) entry which is preliminary data.</text>
</comment>
<evidence type="ECO:0000313" key="2">
    <source>
        <dbReference type="EMBL" id="KAL1226245.1"/>
    </source>
</evidence>
<dbReference type="InterPro" id="IPR011989">
    <property type="entry name" value="ARM-like"/>
</dbReference>
<proteinExistence type="predicted"/>
<name>A0ABD1C9X3_CARAN</name>
<feature type="domain" description="DUF577" evidence="1">
    <location>
        <begin position="378"/>
        <end position="549"/>
    </location>
</feature>
<dbReference type="SUPFAM" id="SSF48371">
    <property type="entry name" value="ARM repeat"/>
    <property type="match status" value="1"/>
</dbReference>
<evidence type="ECO:0000313" key="3">
    <source>
        <dbReference type="Proteomes" id="UP001558713"/>
    </source>
</evidence>
<organism evidence="2 3">
    <name type="scientific">Cardamine amara subsp. amara</name>
    <dbReference type="NCBI Taxonomy" id="228776"/>
    <lineage>
        <taxon>Eukaryota</taxon>
        <taxon>Viridiplantae</taxon>
        <taxon>Streptophyta</taxon>
        <taxon>Embryophyta</taxon>
        <taxon>Tracheophyta</taxon>
        <taxon>Spermatophyta</taxon>
        <taxon>Magnoliopsida</taxon>
        <taxon>eudicotyledons</taxon>
        <taxon>Gunneridae</taxon>
        <taxon>Pentapetalae</taxon>
        <taxon>rosids</taxon>
        <taxon>malvids</taxon>
        <taxon>Brassicales</taxon>
        <taxon>Brassicaceae</taxon>
        <taxon>Cardamineae</taxon>
        <taxon>Cardamine</taxon>
    </lineage>
</organism>